<dbReference type="InterPro" id="IPR019427">
    <property type="entry name" value="7TM_GPCR_serpentine_rcpt_Srw"/>
</dbReference>
<name>A0A8J6H5X9_TENMO</name>
<dbReference type="PRINTS" id="PR00237">
    <property type="entry name" value="GPCRRHODOPSN"/>
</dbReference>
<evidence type="ECO:0000256" key="2">
    <source>
        <dbReference type="ARBA" id="ARBA00010663"/>
    </source>
</evidence>
<keyword evidence="5 6" id="KW-0472">Membrane</keyword>
<evidence type="ECO:0000256" key="6">
    <source>
        <dbReference type="SAM" id="Phobius"/>
    </source>
</evidence>
<keyword evidence="9" id="KW-1185">Reference proteome</keyword>
<dbReference type="EMBL" id="JABDTM020026006">
    <property type="protein sequence ID" value="KAH0812485.1"/>
    <property type="molecule type" value="Genomic_DNA"/>
</dbReference>
<dbReference type="SUPFAM" id="SSF81321">
    <property type="entry name" value="Family A G protein-coupled receptor-like"/>
    <property type="match status" value="1"/>
</dbReference>
<reference evidence="8" key="1">
    <citation type="journal article" date="2020" name="J Insects Food Feed">
        <title>The yellow mealworm (Tenebrio molitor) genome: a resource for the emerging insects as food and feed industry.</title>
        <authorList>
            <person name="Eriksson T."/>
            <person name="Andere A."/>
            <person name="Kelstrup H."/>
            <person name="Emery V."/>
            <person name="Picard C."/>
        </authorList>
    </citation>
    <scope>NUCLEOTIDE SEQUENCE</scope>
    <source>
        <strain evidence="8">Stoneville</strain>
        <tissue evidence="8">Whole head</tissue>
    </source>
</reference>
<dbReference type="InterPro" id="IPR017452">
    <property type="entry name" value="GPCR_Rhodpsn_7TM"/>
</dbReference>
<evidence type="ECO:0000313" key="8">
    <source>
        <dbReference type="EMBL" id="KAH0812485.1"/>
    </source>
</evidence>
<dbReference type="GO" id="GO:0005886">
    <property type="term" value="C:plasma membrane"/>
    <property type="evidence" value="ECO:0007669"/>
    <property type="project" value="TreeGrafter"/>
</dbReference>
<evidence type="ECO:0000313" key="9">
    <source>
        <dbReference type="Proteomes" id="UP000719412"/>
    </source>
</evidence>
<gene>
    <name evidence="8" type="ORF">GEV33_010306</name>
</gene>
<feature type="transmembrane region" description="Helical" evidence="6">
    <location>
        <begin position="245"/>
        <end position="272"/>
    </location>
</feature>
<proteinExistence type="inferred from homology"/>
<dbReference type="GO" id="GO:0008528">
    <property type="term" value="F:G protein-coupled peptide receptor activity"/>
    <property type="evidence" value="ECO:0007669"/>
    <property type="project" value="InterPro"/>
</dbReference>
<dbReference type="Pfam" id="PF10324">
    <property type="entry name" value="7TM_GPCR_Srw"/>
    <property type="match status" value="1"/>
</dbReference>
<feature type="domain" description="G-protein coupled receptors family 1 profile" evidence="7">
    <location>
        <begin position="82"/>
        <end position="368"/>
    </location>
</feature>
<keyword evidence="3 6" id="KW-0812">Transmembrane</keyword>
<organism evidence="8 9">
    <name type="scientific">Tenebrio molitor</name>
    <name type="common">Yellow mealworm beetle</name>
    <dbReference type="NCBI Taxonomy" id="7067"/>
    <lineage>
        <taxon>Eukaryota</taxon>
        <taxon>Metazoa</taxon>
        <taxon>Ecdysozoa</taxon>
        <taxon>Arthropoda</taxon>
        <taxon>Hexapoda</taxon>
        <taxon>Insecta</taxon>
        <taxon>Pterygota</taxon>
        <taxon>Neoptera</taxon>
        <taxon>Endopterygota</taxon>
        <taxon>Coleoptera</taxon>
        <taxon>Polyphaga</taxon>
        <taxon>Cucujiformia</taxon>
        <taxon>Tenebrionidae</taxon>
        <taxon>Tenebrio</taxon>
    </lineage>
</organism>
<dbReference type="InterPro" id="IPR000276">
    <property type="entry name" value="GPCR_Rhodpsn"/>
</dbReference>
<evidence type="ECO:0000256" key="1">
    <source>
        <dbReference type="ARBA" id="ARBA00004370"/>
    </source>
</evidence>
<feature type="transmembrane region" description="Helical" evidence="6">
    <location>
        <begin position="147"/>
        <end position="167"/>
    </location>
</feature>
<evidence type="ECO:0000259" key="7">
    <source>
        <dbReference type="PROSITE" id="PS50262"/>
    </source>
</evidence>
<dbReference type="Proteomes" id="UP000719412">
    <property type="component" value="Unassembled WGS sequence"/>
</dbReference>
<comment type="subcellular location">
    <subcellularLocation>
        <location evidence="1">Membrane</location>
    </subcellularLocation>
</comment>
<dbReference type="AlphaFoldDB" id="A0A8J6H5X9"/>
<dbReference type="CDD" id="cd14978">
    <property type="entry name" value="7tmA_FMRFamide_R-like"/>
    <property type="match status" value="1"/>
</dbReference>
<evidence type="ECO:0000256" key="4">
    <source>
        <dbReference type="ARBA" id="ARBA00022989"/>
    </source>
</evidence>
<sequence length="402" mass="46351">MPMFNNTKLNRIISSFRGILHSKRYNFTKEEFEKLLNLLQMANNVTNDNSDVDCGFKDMLETYANDYHPYLAIVVCLFGTVANILNIAVLTRKDMVCAPINRILTALAIADMVLMIEYIPYACYYYMVVPTKMDFPYPGGVYMLFHAHITQILHTISVCLTLTLAIWRYLAIGYPEKNTILCSEGRCTLAIGISYLLPVILCAPAYFTITLSEQKIREDNQTFILYHTDLNEMFKNDKTLLKINFWIYAVFLKLLPCCILTVISCWLIYTLFKAKKRHKALRSYDCVPLRENKETKKKASKAERRADRTTKMLLAVLFLFLITEFPQGIFGLFIGIQGKDLFLGCYQMYGEVMDILALINGAINFILYCCMNRMFRSTFGKLFKHKILAPWAPASEIHTSYV</sequence>
<reference evidence="8" key="2">
    <citation type="submission" date="2021-08" db="EMBL/GenBank/DDBJ databases">
        <authorList>
            <person name="Eriksson T."/>
        </authorList>
    </citation>
    <scope>NUCLEOTIDE SEQUENCE</scope>
    <source>
        <strain evidence="8">Stoneville</strain>
        <tissue evidence="8">Whole head</tissue>
    </source>
</reference>
<feature type="transmembrane region" description="Helical" evidence="6">
    <location>
        <begin position="355"/>
        <end position="375"/>
    </location>
</feature>
<protein>
    <recommendedName>
        <fullName evidence="7">G-protein coupled receptors family 1 profile domain-containing protein</fullName>
    </recommendedName>
</protein>
<dbReference type="InterPro" id="IPR053219">
    <property type="entry name" value="GPCR_Dmsr-1"/>
</dbReference>
<keyword evidence="4 6" id="KW-1133">Transmembrane helix</keyword>
<accession>A0A8J6H5X9</accession>
<comment type="caution">
    <text evidence="8">The sequence shown here is derived from an EMBL/GenBank/DDBJ whole genome shotgun (WGS) entry which is preliminary data.</text>
</comment>
<feature type="transmembrane region" description="Helical" evidence="6">
    <location>
        <begin position="103"/>
        <end position="127"/>
    </location>
</feature>
<feature type="transmembrane region" description="Helical" evidence="6">
    <location>
        <begin position="188"/>
        <end position="209"/>
    </location>
</feature>
<dbReference type="PANTHER" id="PTHR46273:SF4">
    <property type="entry name" value="AT19640P"/>
    <property type="match status" value="1"/>
</dbReference>
<feature type="transmembrane region" description="Helical" evidence="6">
    <location>
        <begin position="313"/>
        <end position="335"/>
    </location>
</feature>
<evidence type="ECO:0000256" key="5">
    <source>
        <dbReference type="ARBA" id="ARBA00023136"/>
    </source>
</evidence>
<feature type="transmembrane region" description="Helical" evidence="6">
    <location>
        <begin position="67"/>
        <end position="91"/>
    </location>
</feature>
<dbReference type="PROSITE" id="PS50262">
    <property type="entry name" value="G_PROTEIN_RECEP_F1_2"/>
    <property type="match status" value="1"/>
</dbReference>
<dbReference type="PANTHER" id="PTHR46273">
    <property type="entry name" value="MYOSUPPRESSIN RECEPTOR 1, ISOFORM B-RELATED"/>
    <property type="match status" value="1"/>
</dbReference>
<evidence type="ECO:0000256" key="3">
    <source>
        <dbReference type="ARBA" id="ARBA00022692"/>
    </source>
</evidence>
<comment type="similarity">
    <text evidence="2">Belongs to the G-protein coupled receptor 1 family.</text>
</comment>
<dbReference type="Gene3D" id="1.20.1070.10">
    <property type="entry name" value="Rhodopsin 7-helix transmembrane proteins"/>
    <property type="match status" value="1"/>
</dbReference>